<organismHost>
    <name type="scientific">Homo sapiens</name>
    <name type="common">Human</name>
    <dbReference type="NCBI Taxonomy" id="9606"/>
</organismHost>
<keyword evidence="2" id="KW-0723">Serine/threonine-protein kinase</keyword>
<feature type="region of interest" description="Disordered" evidence="1">
    <location>
        <begin position="1"/>
        <end position="23"/>
    </location>
</feature>
<evidence type="ECO:0000313" key="2">
    <source>
        <dbReference type="EMBL" id="ADM22335.1"/>
    </source>
</evidence>
<keyword evidence="2" id="KW-0808">Transferase</keyword>
<reference evidence="2" key="1">
    <citation type="journal article" date="2011" name="Ann. N. Y. Acad. Sci.">
        <title>Evolution of sexually transmitted and sexually transmissible human herpesviruses.</title>
        <authorList>
            <person name="Davison A.J."/>
        </authorList>
    </citation>
    <scope>NUCLEOTIDE SEQUENCE</scope>
    <source>
        <strain evidence="2">E06</strain>
        <strain evidence="3">E25</strain>
    </source>
</reference>
<accession>F8RC76</accession>
<evidence type="ECO:0000256" key="1">
    <source>
        <dbReference type="SAM" id="MobiDB-lite"/>
    </source>
</evidence>
<dbReference type="EMBL" id="HM585496">
    <property type="protein sequence ID" value="ADM22335.1"/>
    <property type="molecule type" value="Genomic_DNA"/>
</dbReference>
<evidence type="ECO:0000313" key="3">
    <source>
        <dbReference type="EMBL" id="ADM23101.1"/>
    </source>
</evidence>
<reference evidence="2" key="2">
    <citation type="submission" date="2013-10" db="EMBL/GenBank/DDBJ databases">
        <authorList>
            <person name="Davison A.J."/>
        </authorList>
    </citation>
    <scope>NUCLEOTIDE SEQUENCE</scope>
    <source>
        <strain evidence="2">E06</strain>
        <strain evidence="3">E25</strain>
    </source>
</reference>
<dbReference type="EMBL" id="HM585506">
    <property type="protein sequence ID" value="ADM23101.1"/>
    <property type="molecule type" value="Genomic_DNA"/>
</dbReference>
<dbReference type="GO" id="GO:0004674">
    <property type="term" value="F:protein serine/threonine kinase activity"/>
    <property type="evidence" value="ECO:0007669"/>
    <property type="project" value="UniProtKB-KW"/>
</dbReference>
<feature type="region of interest" description="Disordered" evidence="1">
    <location>
        <begin position="35"/>
        <end position="166"/>
    </location>
</feature>
<protein>
    <submittedName>
        <fullName evidence="2">Truncated tegument serine/threonine protein kinase</fullName>
        <ecNumber evidence="2">2.7.11.1</ecNumber>
    </submittedName>
</protein>
<gene>
    <name evidence="2" type="primary">UL13</name>
</gene>
<feature type="compositionally biased region" description="Low complexity" evidence="1">
    <location>
        <begin position="123"/>
        <end position="151"/>
    </location>
</feature>
<name>F8RC76_HHV1</name>
<dbReference type="EC" id="2.7.11.1" evidence="2"/>
<keyword evidence="2" id="KW-0418">Kinase</keyword>
<sequence>MDESRRQRPAGHVAVNLSPQGARQRSFKDWLASYIHSNPHGASGRPSGPSLQDAAVSRSSHGSRHRSGLRERLRAGLSRWRMSRSSHRRASPEAPGTAAKLNRPPLRRSQAALTAPPRPPRTSSPSRASASYAAPCSPSTPPYTTRPSRSPGPEASGGLGDTVTSN</sequence>
<proteinExistence type="predicted"/>
<organism evidence="2">
    <name type="scientific">Human herpesvirus 1</name>
    <name type="common">HHV-1</name>
    <name type="synonym">Human herpes simplex virus 1</name>
    <dbReference type="NCBI Taxonomy" id="10298"/>
    <lineage>
        <taxon>Viruses</taxon>
        <taxon>Duplodnaviria</taxon>
        <taxon>Heunggongvirae</taxon>
        <taxon>Peploviricota</taxon>
        <taxon>Herviviricetes</taxon>
        <taxon>Herpesvirales</taxon>
        <taxon>Orthoherpesviridae</taxon>
        <taxon>Alphaherpesvirinae</taxon>
        <taxon>Simplexvirus</taxon>
        <taxon>Simplexvirus humanalpha1</taxon>
    </lineage>
</organism>